<dbReference type="PANTHER" id="PTHR35152:SF1">
    <property type="entry name" value="DOMAIN SIGNALLING PROTEIN, PUTATIVE (AFU_ORTHOLOGUE AFUA_5G11310)-RELATED"/>
    <property type="match status" value="1"/>
</dbReference>
<evidence type="ECO:0000256" key="2">
    <source>
        <dbReference type="SAM" id="Phobius"/>
    </source>
</evidence>
<proteinExistence type="predicted"/>
<evidence type="ECO:0000313" key="4">
    <source>
        <dbReference type="EMBL" id="KAF2142429.1"/>
    </source>
</evidence>
<keyword evidence="2" id="KW-1133">Transmembrane helix</keyword>
<keyword evidence="2" id="KW-0472">Membrane</keyword>
<keyword evidence="2" id="KW-0812">Transmembrane</keyword>
<reference evidence="4" key="1">
    <citation type="journal article" date="2020" name="Stud. Mycol.">
        <title>101 Dothideomycetes genomes: a test case for predicting lifestyles and emergence of pathogens.</title>
        <authorList>
            <person name="Haridas S."/>
            <person name="Albert R."/>
            <person name="Binder M."/>
            <person name="Bloem J."/>
            <person name="Labutti K."/>
            <person name="Salamov A."/>
            <person name="Andreopoulos B."/>
            <person name="Baker S."/>
            <person name="Barry K."/>
            <person name="Bills G."/>
            <person name="Bluhm B."/>
            <person name="Cannon C."/>
            <person name="Castanera R."/>
            <person name="Culley D."/>
            <person name="Daum C."/>
            <person name="Ezra D."/>
            <person name="Gonzalez J."/>
            <person name="Henrissat B."/>
            <person name="Kuo A."/>
            <person name="Liang C."/>
            <person name="Lipzen A."/>
            <person name="Lutzoni F."/>
            <person name="Magnuson J."/>
            <person name="Mondo S."/>
            <person name="Nolan M."/>
            <person name="Ohm R."/>
            <person name="Pangilinan J."/>
            <person name="Park H.-J."/>
            <person name="Ramirez L."/>
            <person name="Alfaro M."/>
            <person name="Sun H."/>
            <person name="Tritt A."/>
            <person name="Yoshinaga Y."/>
            <person name="Zwiers L.-H."/>
            <person name="Turgeon B."/>
            <person name="Goodwin S."/>
            <person name="Spatafora J."/>
            <person name="Crous P."/>
            <person name="Grigoriev I."/>
        </authorList>
    </citation>
    <scope>NUCLEOTIDE SEQUENCE</scope>
    <source>
        <strain evidence="4">CBS 121167</strain>
    </source>
</reference>
<evidence type="ECO:0000313" key="5">
    <source>
        <dbReference type="Proteomes" id="UP000799438"/>
    </source>
</evidence>
<sequence>MSSEGPGFRPGEVVDYHVVWWIVFCSFLTSLIGDVATVEILHRRRGHGWRNFLTLLAPAVSFGLVGIWCMHFVGNRAIEMGDGHPAIQLYYDPRYTALSVFLPIGFLYVGFAFAEHFNRSRTSMYLALVVTGILAGLAIVGMHYIGNLGTTNYRLNNKPKNICGASLIAVFACWLSFTLFFHQREHWINSFPRRFLCACLLAVAVCGMHWTAAQGTKYELREYYHGDPAHRNNNLIVAVVLSFIVLFVFCPLLVWLGNRRKKQLADRAQHVVLASVTFDMEGKILVTQEGLLPSQKITRKYNQRTFSDEFNIAHPVFQWIFRVSHNWSSVVELIGPMRSHLRAIGSLKDPSAPSSRGKSAVHGVETPKPEVDYSVIFREHFCVAASELASALDTRMQNLGKLWDGILTTGTTAKEVKRRSSRQAASPDPEAGISMPTLNLVGRGQLLFLVRMVEKEASQKLVNEGFRWATMDQVGGMLASSLQVSRKEISTTVEKLSVYADRRAGLPTHGTYLSYFCMRPTWKPSLGTWEVLVEKDESSHLPMVPLFEREQPDEKAISFYSHLDGLSIHDIKKYLNNSRVRQTFKSLEEHHLATKMDEAIDRLHLLIPETFFGEALFINRVFRDYAQWSDGYPRGVVMAFVLIPDVHTSSLKSEHLTYSPLSFFRCRQHVHHLSTDHQVLAHAIHREFHEVRNQQHMGKDKKGVVTSSNVGRMMHRSSTHVQREKQRMKSLMQTFTPTRRDSTMQNDTASERELVQFTSRNDSDATSHGFGGIMVSTDIAVERDVTATKEDSVMELKELGFRSDVGVGDQESVTFADELFEIACARWRR</sequence>
<evidence type="ECO:0000259" key="3">
    <source>
        <dbReference type="PROSITE" id="PS50924"/>
    </source>
</evidence>
<feature type="region of interest" description="Disordered" evidence="1">
    <location>
        <begin position="413"/>
        <end position="434"/>
    </location>
</feature>
<dbReference type="EMBL" id="ML995484">
    <property type="protein sequence ID" value="KAF2142429.1"/>
    <property type="molecule type" value="Genomic_DNA"/>
</dbReference>
<dbReference type="RefSeq" id="XP_033398141.1">
    <property type="nucleotide sequence ID" value="XM_033536868.1"/>
</dbReference>
<accession>A0A6A6BE31</accession>
<dbReference type="Pfam" id="PF03707">
    <property type="entry name" value="MHYT"/>
    <property type="match status" value="2"/>
</dbReference>
<feature type="transmembrane region" description="Helical" evidence="2">
    <location>
        <begin position="94"/>
        <end position="113"/>
    </location>
</feature>
<dbReference type="OrthoDB" id="264015at2759"/>
<dbReference type="PROSITE" id="PS50924">
    <property type="entry name" value="MHYT"/>
    <property type="match status" value="1"/>
</dbReference>
<feature type="transmembrane region" description="Helical" evidence="2">
    <location>
        <begin position="165"/>
        <end position="183"/>
    </location>
</feature>
<feature type="transmembrane region" description="Helical" evidence="2">
    <location>
        <begin position="125"/>
        <end position="145"/>
    </location>
</feature>
<evidence type="ECO:0000256" key="1">
    <source>
        <dbReference type="SAM" id="MobiDB-lite"/>
    </source>
</evidence>
<dbReference type="AlphaFoldDB" id="A0A6A6BE31"/>
<feature type="transmembrane region" description="Helical" evidence="2">
    <location>
        <begin position="195"/>
        <end position="215"/>
    </location>
</feature>
<feature type="transmembrane region" description="Helical" evidence="2">
    <location>
        <begin position="20"/>
        <end position="41"/>
    </location>
</feature>
<dbReference type="GeneID" id="54294364"/>
<keyword evidence="5" id="KW-1185">Reference proteome</keyword>
<dbReference type="PANTHER" id="PTHR35152">
    <property type="entry name" value="DOMAIN SIGNALLING PROTEIN, PUTATIVE (AFU_ORTHOLOGUE AFUA_5G11310)-RELATED"/>
    <property type="match status" value="1"/>
</dbReference>
<name>A0A6A6BE31_9PEZI</name>
<feature type="transmembrane region" description="Helical" evidence="2">
    <location>
        <begin position="235"/>
        <end position="257"/>
    </location>
</feature>
<protein>
    <recommendedName>
        <fullName evidence="3">MHYT domain-containing protein</fullName>
    </recommendedName>
</protein>
<dbReference type="InterPro" id="IPR005330">
    <property type="entry name" value="MHYT_dom"/>
</dbReference>
<feature type="transmembrane region" description="Helical" evidence="2">
    <location>
        <begin position="53"/>
        <end position="74"/>
    </location>
</feature>
<dbReference type="Proteomes" id="UP000799438">
    <property type="component" value="Unassembled WGS sequence"/>
</dbReference>
<organism evidence="4 5">
    <name type="scientific">Aplosporella prunicola CBS 121167</name>
    <dbReference type="NCBI Taxonomy" id="1176127"/>
    <lineage>
        <taxon>Eukaryota</taxon>
        <taxon>Fungi</taxon>
        <taxon>Dikarya</taxon>
        <taxon>Ascomycota</taxon>
        <taxon>Pezizomycotina</taxon>
        <taxon>Dothideomycetes</taxon>
        <taxon>Dothideomycetes incertae sedis</taxon>
        <taxon>Botryosphaeriales</taxon>
        <taxon>Aplosporellaceae</taxon>
        <taxon>Aplosporella</taxon>
    </lineage>
</organism>
<gene>
    <name evidence="4" type="ORF">K452DRAFT_226953</name>
</gene>
<feature type="domain" description="MHYT" evidence="3">
    <location>
        <begin position="18"/>
        <end position="219"/>
    </location>
</feature>